<protein>
    <submittedName>
        <fullName evidence="1">Uncharacterized protein</fullName>
    </submittedName>
</protein>
<proteinExistence type="predicted"/>
<organism evidence="1">
    <name type="scientific">Timema bartmani</name>
    <dbReference type="NCBI Taxonomy" id="61472"/>
    <lineage>
        <taxon>Eukaryota</taxon>
        <taxon>Metazoa</taxon>
        <taxon>Ecdysozoa</taxon>
        <taxon>Arthropoda</taxon>
        <taxon>Hexapoda</taxon>
        <taxon>Insecta</taxon>
        <taxon>Pterygota</taxon>
        <taxon>Neoptera</taxon>
        <taxon>Polyneoptera</taxon>
        <taxon>Phasmatodea</taxon>
        <taxon>Timematodea</taxon>
        <taxon>Timematoidea</taxon>
        <taxon>Timematidae</taxon>
        <taxon>Timema</taxon>
    </lineage>
</organism>
<reference evidence="1" key="1">
    <citation type="submission" date="2020-11" db="EMBL/GenBank/DDBJ databases">
        <authorList>
            <person name="Tran Van P."/>
        </authorList>
    </citation>
    <scope>NUCLEOTIDE SEQUENCE</scope>
</reference>
<accession>A0A7R9ETW9</accession>
<dbReference type="EMBL" id="OD565085">
    <property type="protein sequence ID" value="CAD7440798.1"/>
    <property type="molecule type" value="Genomic_DNA"/>
</dbReference>
<evidence type="ECO:0000313" key="1">
    <source>
        <dbReference type="EMBL" id="CAD7440798.1"/>
    </source>
</evidence>
<dbReference type="AlphaFoldDB" id="A0A7R9ETW9"/>
<name>A0A7R9ETW9_9NEOP</name>
<gene>
    <name evidence="1" type="ORF">TBIB3V08_LOCUS3289</name>
</gene>
<sequence>MLEVIPCGVASENTRPDSSQRGRHCVLSKQFLLQYHQEKRNCFVNLLKKSTKTSFMTITRSCLFHLRFADAKVKRFKTLIILVTIKNYLILNISILFKYQNFLFPWIGELRIERAKLSVQLGLKPSTFVFGKPYKITLASVHLQLVRDTCLRSTNKKDKTWSSTHIRYIHKDHPGNIQTQVKHFQYRGNLGQLVLIFIIINKKTIMINIKSIEICIIILITVTSNRSHISPEEQDILERSLRTSSYTCGKIIFGQIYPDLGQIWGKSGIFHTTGEVIFDELASGSPGSCGRHTARNVPSSTE</sequence>